<proteinExistence type="predicted"/>
<protein>
    <submittedName>
        <fullName evidence="1">Uncharacterized protein</fullName>
    </submittedName>
</protein>
<name>A0A4V6ENY9_9FIRM</name>
<dbReference type="EMBL" id="CP061336">
    <property type="protein sequence ID" value="QNU66526.1"/>
    <property type="molecule type" value="Genomic_DNA"/>
</dbReference>
<organism evidence="1 2">
    <name type="scientific">Ruminiclostridium herbifermentans</name>
    <dbReference type="NCBI Taxonomy" id="2488810"/>
    <lineage>
        <taxon>Bacteria</taxon>
        <taxon>Bacillati</taxon>
        <taxon>Bacillota</taxon>
        <taxon>Clostridia</taxon>
        <taxon>Eubacteriales</taxon>
        <taxon>Oscillospiraceae</taxon>
        <taxon>Ruminiclostridium</taxon>
    </lineage>
</organism>
<evidence type="ECO:0000313" key="2">
    <source>
        <dbReference type="Proteomes" id="UP000306409"/>
    </source>
</evidence>
<dbReference type="KEGG" id="rher:EHE19_016970"/>
<dbReference type="AlphaFoldDB" id="A0A4V6ENY9"/>
<dbReference type="RefSeq" id="WP_137698971.1">
    <property type="nucleotide sequence ID" value="NZ_CP061336.1"/>
</dbReference>
<dbReference type="OrthoDB" id="2868629at2"/>
<gene>
    <name evidence="1" type="ORF">EHE19_016970</name>
</gene>
<keyword evidence="2" id="KW-1185">Reference proteome</keyword>
<evidence type="ECO:0000313" key="1">
    <source>
        <dbReference type="EMBL" id="QNU66526.1"/>
    </source>
</evidence>
<reference evidence="1 2" key="1">
    <citation type="submission" date="2020-09" db="EMBL/GenBank/DDBJ databases">
        <title>Characterization and genome sequencing of Ruminiclostridium sp. nov. MA18.</title>
        <authorList>
            <person name="Rettenmaier R."/>
            <person name="Kowollik M.-L."/>
            <person name="Liebl W."/>
            <person name="Zverlov V."/>
        </authorList>
    </citation>
    <scope>NUCLEOTIDE SEQUENCE [LARGE SCALE GENOMIC DNA]</scope>
    <source>
        <strain evidence="1 2">MA18</strain>
    </source>
</reference>
<sequence>MKKKLLWVIIPIVLIIGIIITYFEVQYPRTTFEKLLGTEEYNITKVLVKSPVTGARVETENKEKIMELINLFNNRTYRKEFKQRLGVGYIYASDFFSGDKIVLSVIGTGNSVHIYNETRTIDSYYNVSKEITVNSFDNWVKKRLKK</sequence>
<dbReference type="Proteomes" id="UP000306409">
    <property type="component" value="Chromosome"/>
</dbReference>
<accession>A0A4V6ENY9</accession>